<evidence type="ECO:0000256" key="3">
    <source>
        <dbReference type="ARBA" id="ARBA00022525"/>
    </source>
</evidence>
<reference evidence="7 8" key="1">
    <citation type="submission" date="2020-11" db="EMBL/GenBank/DDBJ databases">
        <title>Kefir isolates.</title>
        <authorList>
            <person name="Marcisauskas S."/>
            <person name="Kim Y."/>
            <person name="Blasche S."/>
        </authorList>
    </citation>
    <scope>NUCLEOTIDE SEQUENCE [LARGE SCALE GENOMIC DNA]</scope>
    <source>
        <strain evidence="7 8">KR</strain>
    </source>
</reference>
<dbReference type="PANTHER" id="PTHR13234:SF8">
    <property type="entry name" value="GAMMA-INTERFERON-INDUCIBLE LYSOSOMAL THIOL REDUCTASE"/>
    <property type="match status" value="1"/>
</dbReference>
<dbReference type="Proteomes" id="UP000777482">
    <property type="component" value="Unassembled WGS sequence"/>
</dbReference>
<comment type="subcellular location">
    <subcellularLocation>
        <location evidence="1">Secreted</location>
    </subcellularLocation>
</comment>
<evidence type="ECO:0000256" key="2">
    <source>
        <dbReference type="ARBA" id="ARBA00005679"/>
    </source>
</evidence>
<keyword evidence="3" id="KW-0964">Secreted</keyword>
<evidence type="ECO:0000256" key="4">
    <source>
        <dbReference type="ARBA" id="ARBA00022729"/>
    </source>
</evidence>
<dbReference type="EMBL" id="PUHQ01000105">
    <property type="protein sequence ID" value="KAG0656048.1"/>
    <property type="molecule type" value="Genomic_DNA"/>
</dbReference>
<dbReference type="PANTHER" id="PTHR13234">
    <property type="entry name" value="GAMMA-INTERFERON INDUCIBLE LYSOSOMAL THIOL REDUCTASE GILT"/>
    <property type="match status" value="1"/>
</dbReference>
<proteinExistence type="inferred from homology"/>
<evidence type="ECO:0000313" key="8">
    <source>
        <dbReference type="Proteomes" id="UP000777482"/>
    </source>
</evidence>
<dbReference type="InterPro" id="IPR004911">
    <property type="entry name" value="Interferon-induced_GILT"/>
</dbReference>
<evidence type="ECO:0000256" key="5">
    <source>
        <dbReference type="ARBA" id="ARBA00023180"/>
    </source>
</evidence>
<gene>
    <name evidence="7" type="ORF">C6P46_000480</name>
</gene>
<sequence length="298" mass="32435">MRLVTLAAAMVLAALPSALTAVVPTRDVDSDSSGQITFAAAPSESEQTHDSGAADDFARVKLTLGVMSRCPDAVLVETLFDRVLERKTSSGLGDNAPETVAGLVDLRLDYIASKNSSALYDATCKHGDIECRGNIQQLCAADLWEIPSSSRGDRKSQTEPDASGDVNVSLKGNQAWEDWWNNSGTSLQFVQCLNYGELSRIGTDNAASACAKVVGHSWDAREQHCVDGKRGRKLLRKSVKRTRKHEVQKSATVLINDEVICVHDGSWQSCPGGHEISDFVKQIEAEWKRINPEKKHAE</sequence>
<dbReference type="GO" id="GO:0005576">
    <property type="term" value="C:extracellular region"/>
    <property type="evidence" value="ECO:0007669"/>
    <property type="project" value="UniProtKB-SubCell"/>
</dbReference>
<evidence type="ECO:0008006" key="9">
    <source>
        <dbReference type="Google" id="ProtNLM"/>
    </source>
</evidence>
<dbReference type="OrthoDB" id="958254at2759"/>
<feature type="chain" id="PRO_5040234385" description="Secreted protein" evidence="6">
    <location>
        <begin position="21"/>
        <end position="298"/>
    </location>
</feature>
<dbReference type="AlphaFoldDB" id="A0A9P6VWP6"/>
<keyword evidence="8" id="KW-1185">Reference proteome</keyword>
<organism evidence="7 8">
    <name type="scientific">Rhodotorula mucilaginosa</name>
    <name type="common">Yeast</name>
    <name type="synonym">Rhodotorula rubra</name>
    <dbReference type="NCBI Taxonomy" id="5537"/>
    <lineage>
        <taxon>Eukaryota</taxon>
        <taxon>Fungi</taxon>
        <taxon>Dikarya</taxon>
        <taxon>Basidiomycota</taxon>
        <taxon>Pucciniomycotina</taxon>
        <taxon>Microbotryomycetes</taxon>
        <taxon>Sporidiobolales</taxon>
        <taxon>Sporidiobolaceae</taxon>
        <taxon>Rhodotorula</taxon>
    </lineage>
</organism>
<protein>
    <recommendedName>
        <fullName evidence="9">Secreted protein</fullName>
    </recommendedName>
</protein>
<feature type="signal peptide" evidence="6">
    <location>
        <begin position="1"/>
        <end position="20"/>
    </location>
</feature>
<accession>A0A9P6VWP6</accession>
<dbReference type="Pfam" id="PF03227">
    <property type="entry name" value="GILT"/>
    <property type="match status" value="1"/>
</dbReference>
<dbReference type="GO" id="GO:0016671">
    <property type="term" value="F:oxidoreductase activity, acting on a sulfur group of donors, disulfide as acceptor"/>
    <property type="evidence" value="ECO:0007669"/>
    <property type="project" value="InterPro"/>
</dbReference>
<name>A0A9P6VWP6_RHOMI</name>
<keyword evidence="5" id="KW-0325">Glycoprotein</keyword>
<keyword evidence="4 6" id="KW-0732">Signal</keyword>
<comment type="similarity">
    <text evidence="2">Belongs to the GILT family.</text>
</comment>
<evidence type="ECO:0000256" key="6">
    <source>
        <dbReference type="SAM" id="SignalP"/>
    </source>
</evidence>
<comment type="caution">
    <text evidence="7">The sequence shown here is derived from an EMBL/GenBank/DDBJ whole genome shotgun (WGS) entry which is preliminary data.</text>
</comment>
<evidence type="ECO:0000256" key="1">
    <source>
        <dbReference type="ARBA" id="ARBA00004613"/>
    </source>
</evidence>
<evidence type="ECO:0000313" key="7">
    <source>
        <dbReference type="EMBL" id="KAG0656048.1"/>
    </source>
</evidence>